<comment type="function">
    <text evidence="3">Involved in ubiquitin-mediated protein degradation. Regulatory factor in the ubiquitin/proteasome pathway that controls the turnover of proteasome substrates. Targets proteasomes to the nucleus and facilitates the degradation of nuclear proteins.</text>
</comment>
<proteinExistence type="inferred from homology"/>
<dbReference type="PANTHER" id="PTHR28032:SF1">
    <property type="entry name" value="FI02826P"/>
    <property type="match status" value="1"/>
</dbReference>
<evidence type="ECO:0000256" key="2">
    <source>
        <dbReference type="ARBA" id="ARBA00023242"/>
    </source>
</evidence>
<dbReference type="GO" id="GO:0070628">
    <property type="term" value="F:proteasome binding"/>
    <property type="evidence" value="ECO:0007669"/>
    <property type="project" value="TreeGrafter"/>
</dbReference>
<evidence type="ECO:0000256" key="1">
    <source>
        <dbReference type="ARBA" id="ARBA00006199"/>
    </source>
</evidence>
<keyword evidence="3" id="KW-0813">Transport</keyword>
<protein>
    <recommendedName>
        <fullName evidence="3">Tethering factor for nuclear proteasome STS1</fullName>
    </recommendedName>
</protein>
<dbReference type="InterPro" id="IPR013868">
    <property type="entry name" value="Cut8/Sts1_fam"/>
</dbReference>
<dbReference type="PANTHER" id="PTHR28032">
    <property type="entry name" value="FI02826P"/>
    <property type="match status" value="1"/>
</dbReference>
<comment type="similarity">
    <text evidence="1 3">Belongs to the cut8/STS1 family.</text>
</comment>
<dbReference type="EMBL" id="ML143388">
    <property type="protein sequence ID" value="TBU34647.1"/>
    <property type="molecule type" value="Genomic_DNA"/>
</dbReference>
<evidence type="ECO:0000256" key="3">
    <source>
        <dbReference type="RuleBase" id="RU368013"/>
    </source>
</evidence>
<keyword evidence="2 3" id="KW-0539">Nucleus</keyword>
<reference evidence="5" key="1">
    <citation type="submission" date="2019-01" db="EMBL/GenBank/DDBJ databases">
        <title>Draft genome sequences of three monokaryotic isolates of the white-rot basidiomycete fungus Dichomitus squalens.</title>
        <authorList>
            <consortium name="DOE Joint Genome Institute"/>
            <person name="Lopez S.C."/>
            <person name="Andreopoulos B."/>
            <person name="Pangilinan J."/>
            <person name="Lipzen A."/>
            <person name="Riley R."/>
            <person name="Ahrendt S."/>
            <person name="Ng V."/>
            <person name="Barry K."/>
            <person name="Daum C."/>
            <person name="Grigoriev I.V."/>
            <person name="Hilden K.S."/>
            <person name="Makela M.R."/>
            <person name="de Vries R.P."/>
        </authorList>
    </citation>
    <scope>NUCLEOTIDE SEQUENCE [LARGE SCALE GENOMIC DNA]</scope>
    <source>
        <strain evidence="5">OM18370.1</strain>
    </source>
</reference>
<sequence>MANVVTHPHLQVGFHPGPVGHSPSPLGFGFGLSTTGMMQGWPSPASHTQPSPWAVASPPSQVQTRLAKRRLEPEDEDRDERMDRSPTPERPKRAAPKRARTTPAAVSTAGKEQQHTAKENKPPSQNEESDVDVGFLLASLPPQSLLPLVTSLLSAQPALKSTILSLIPRPTLDTALQGLANSAQKLKEAYPYSNSVFSQPGPPSFSIPGSNRASQSSFSTGFGFGVRPAAGTGFGSASSCASSGGMREEYIISRLRPHIQEFVSACFSYLPYFSIATTFEPALSSRSHAAQTHASALRQQHKDKLHPTETYLFLAALTSHILSQPTLTQASLAPMLVSRLEEEWKAWVDHVDKTVNQQGGMFGRETVATWERGLDDFAQAKDHGMEMMKDIRDRWVSKVGWLVGRQPVHHMDEL</sequence>
<dbReference type="OrthoDB" id="10061064at2759"/>
<keyword evidence="3" id="KW-0963">Cytoplasm</keyword>
<evidence type="ECO:0000313" key="5">
    <source>
        <dbReference type="EMBL" id="TBU34647.1"/>
    </source>
</evidence>
<dbReference type="Pfam" id="PF08559">
    <property type="entry name" value="Cut8"/>
    <property type="match status" value="1"/>
</dbReference>
<dbReference type="InterPro" id="IPR038422">
    <property type="entry name" value="Cut8/Sts1_sf"/>
</dbReference>
<dbReference type="Proteomes" id="UP000292957">
    <property type="component" value="Unassembled WGS sequence"/>
</dbReference>
<dbReference type="Gene3D" id="1.20.58.1590">
    <property type="entry name" value="Tethering factor for nuclear proteasome Cut8/Sts1"/>
    <property type="match status" value="1"/>
</dbReference>
<feature type="compositionally biased region" description="Basic and acidic residues" evidence="4">
    <location>
        <begin position="79"/>
        <end position="92"/>
    </location>
</feature>
<comment type="subunit">
    <text evidence="3">Binds the proteasome.</text>
</comment>
<accession>A0A4Q9N3U0</accession>
<organism evidence="5">
    <name type="scientific">Dichomitus squalens</name>
    <dbReference type="NCBI Taxonomy" id="114155"/>
    <lineage>
        <taxon>Eukaryota</taxon>
        <taxon>Fungi</taxon>
        <taxon>Dikarya</taxon>
        <taxon>Basidiomycota</taxon>
        <taxon>Agaricomycotina</taxon>
        <taxon>Agaricomycetes</taxon>
        <taxon>Polyporales</taxon>
        <taxon>Polyporaceae</taxon>
        <taxon>Dichomitus</taxon>
    </lineage>
</organism>
<dbReference type="AlphaFoldDB" id="A0A4Q9N3U0"/>
<comment type="subcellular location">
    <subcellularLocation>
        <location evidence="3">Cytoplasm</location>
    </subcellularLocation>
    <subcellularLocation>
        <location evidence="3">Nucleus</location>
    </subcellularLocation>
</comment>
<feature type="compositionally biased region" description="Basic and acidic residues" evidence="4">
    <location>
        <begin position="112"/>
        <end position="121"/>
    </location>
</feature>
<dbReference type="GO" id="GO:0031965">
    <property type="term" value="C:nuclear membrane"/>
    <property type="evidence" value="ECO:0007669"/>
    <property type="project" value="TreeGrafter"/>
</dbReference>
<feature type="region of interest" description="Disordered" evidence="4">
    <location>
        <begin position="39"/>
        <end position="129"/>
    </location>
</feature>
<dbReference type="GO" id="GO:0071630">
    <property type="term" value="P:nuclear protein quality control by the ubiquitin-proteasome system"/>
    <property type="evidence" value="ECO:0007669"/>
    <property type="project" value="UniProtKB-UniRule"/>
</dbReference>
<evidence type="ECO:0000256" key="4">
    <source>
        <dbReference type="SAM" id="MobiDB-lite"/>
    </source>
</evidence>
<keyword evidence="3" id="KW-0653">Protein transport</keyword>
<dbReference type="GO" id="GO:0015031">
    <property type="term" value="P:protein transport"/>
    <property type="evidence" value="ECO:0007669"/>
    <property type="project" value="UniProtKB-UniRule"/>
</dbReference>
<dbReference type="GO" id="GO:0005737">
    <property type="term" value="C:cytoplasm"/>
    <property type="evidence" value="ECO:0007669"/>
    <property type="project" value="UniProtKB-SubCell"/>
</dbReference>
<dbReference type="GO" id="GO:0031144">
    <property type="term" value="P:proteasome localization"/>
    <property type="evidence" value="ECO:0007669"/>
    <property type="project" value="UniProtKB-UniRule"/>
</dbReference>
<name>A0A4Q9N3U0_9APHY</name>
<gene>
    <name evidence="5" type="ORF">BD311DRAFT_784239</name>
</gene>